<organism evidence="1 2">
    <name type="scientific">Portunus trituberculatus</name>
    <name type="common">Swimming crab</name>
    <name type="synonym">Neptunus trituberculatus</name>
    <dbReference type="NCBI Taxonomy" id="210409"/>
    <lineage>
        <taxon>Eukaryota</taxon>
        <taxon>Metazoa</taxon>
        <taxon>Ecdysozoa</taxon>
        <taxon>Arthropoda</taxon>
        <taxon>Crustacea</taxon>
        <taxon>Multicrustacea</taxon>
        <taxon>Malacostraca</taxon>
        <taxon>Eumalacostraca</taxon>
        <taxon>Eucarida</taxon>
        <taxon>Decapoda</taxon>
        <taxon>Pleocyemata</taxon>
        <taxon>Brachyura</taxon>
        <taxon>Eubrachyura</taxon>
        <taxon>Portunoidea</taxon>
        <taxon>Portunidae</taxon>
        <taxon>Portuninae</taxon>
        <taxon>Portunus</taxon>
    </lineage>
</organism>
<dbReference type="AlphaFoldDB" id="A0A5B7EVD5"/>
<proteinExistence type="predicted"/>
<comment type="caution">
    <text evidence="1">The sequence shown here is derived from an EMBL/GenBank/DDBJ whole genome shotgun (WGS) entry which is preliminary data.</text>
</comment>
<dbReference type="EMBL" id="VSRR010003662">
    <property type="protein sequence ID" value="MPC37018.1"/>
    <property type="molecule type" value="Genomic_DNA"/>
</dbReference>
<reference evidence="1 2" key="1">
    <citation type="submission" date="2019-05" db="EMBL/GenBank/DDBJ databases">
        <title>Another draft genome of Portunus trituberculatus and its Hox gene families provides insights of decapod evolution.</title>
        <authorList>
            <person name="Jeong J.-H."/>
            <person name="Song I."/>
            <person name="Kim S."/>
            <person name="Choi T."/>
            <person name="Kim D."/>
            <person name="Ryu S."/>
            <person name="Kim W."/>
        </authorList>
    </citation>
    <scope>NUCLEOTIDE SEQUENCE [LARGE SCALE GENOMIC DNA]</scope>
    <source>
        <tissue evidence="1">Muscle</tissue>
    </source>
</reference>
<protein>
    <submittedName>
        <fullName evidence="1">Uncharacterized protein</fullName>
    </submittedName>
</protein>
<evidence type="ECO:0000313" key="2">
    <source>
        <dbReference type="Proteomes" id="UP000324222"/>
    </source>
</evidence>
<name>A0A5B7EVD5_PORTR</name>
<dbReference type="Proteomes" id="UP000324222">
    <property type="component" value="Unassembled WGS sequence"/>
</dbReference>
<gene>
    <name evidence="1" type="ORF">E2C01_030490</name>
</gene>
<evidence type="ECO:0000313" key="1">
    <source>
        <dbReference type="EMBL" id="MPC37018.1"/>
    </source>
</evidence>
<sequence>MSARRFESHQYGYLGASAKISSAQPFGRQTHPIVRDFRLCSVVLSIVLAAHVPPGSPTWMLPAPEVSFTSTSKTDPPCSVAAARLTTRGHSDVLPPSSTSHLH</sequence>
<keyword evidence="2" id="KW-1185">Reference proteome</keyword>
<accession>A0A5B7EVD5</accession>